<dbReference type="InterPro" id="IPR029787">
    <property type="entry name" value="Nucleotide_cyclase"/>
</dbReference>
<dbReference type="CDD" id="cd01949">
    <property type="entry name" value="GGDEF"/>
    <property type="match status" value="1"/>
</dbReference>
<feature type="transmembrane region" description="Helical" evidence="1">
    <location>
        <begin position="164"/>
        <end position="188"/>
    </location>
</feature>
<feature type="transmembrane region" description="Helical" evidence="1">
    <location>
        <begin position="68"/>
        <end position="86"/>
    </location>
</feature>
<dbReference type="PANTHER" id="PTHR46663:SF2">
    <property type="entry name" value="GGDEF DOMAIN-CONTAINING PROTEIN"/>
    <property type="match status" value="1"/>
</dbReference>
<keyword evidence="1" id="KW-1133">Transmembrane helix</keyword>
<dbReference type="AlphaFoldDB" id="A0A415E408"/>
<dbReference type="SMART" id="SM00267">
    <property type="entry name" value="GGDEF"/>
    <property type="match status" value="1"/>
</dbReference>
<dbReference type="NCBIfam" id="TIGR00254">
    <property type="entry name" value="GGDEF"/>
    <property type="match status" value="1"/>
</dbReference>
<dbReference type="Proteomes" id="UP000284841">
    <property type="component" value="Unassembled WGS sequence"/>
</dbReference>
<dbReference type="SUPFAM" id="SSF55073">
    <property type="entry name" value="Nucleotide cyclase"/>
    <property type="match status" value="1"/>
</dbReference>
<keyword evidence="4" id="KW-1185">Reference proteome</keyword>
<feature type="transmembrane region" description="Helical" evidence="1">
    <location>
        <begin position="92"/>
        <end position="111"/>
    </location>
</feature>
<reference evidence="3 4" key="1">
    <citation type="submission" date="2018-08" db="EMBL/GenBank/DDBJ databases">
        <title>A genome reference for cultivated species of the human gut microbiota.</title>
        <authorList>
            <person name="Zou Y."/>
            <person name="Xue W."/>
            <person name="Luo G."/>
        </authorList>
    </citation>
    <scope>NUCLEOTIDE SEQUENCE [LARGE SCALE GENOMIC DNA]</scope>
    <source>
        <strain evidence="3 4">AM07-24</strain>
    </source>
</reference>
<dbReference type="InterPro" id="IPR043128">
    <property type="entry name" value="Rev_trsase/Diguanyl_cyclase"/>
</dbReference>
<dbReference type="RefSeq" id="WP_067542248.1">
    <property type="nucleotide sequence ID" value="NZ_AP025568.1"/>
</dbReference>
<feature type="domain" description="GGDEF" evidence="2">
    <location>
        <begin position="234"/>
        <end position="366"/>
    </location>
</feature>
<dbReference type="OrthoDB" id="9804955at2"/>
<evidence type="ECO:0000259" key="2">
    <source>
        <dbReference type="PROSITE" id="PS50887"/>
    </source>
</evidence>
<keyword evidence="1" id="KW-0812">Transmembrane</keyword>
<evidence type="ECO:0000313" key="4">
    <source>
        <dbReference type="Proteomes" id="UP000284841"/>
    </source>
</evidence>
<proteinExistence type="predicted"/>
<dbReference type="PROSITE" id="PS50887">
    <property type="entry name" value="GGDEF"/>
    <property type="match status" value="1"/>
</dbReference>
<sequence>MNKMLCVLRENKEIRRKYFSTAKEEISNTNLQLLIWICIFTIVIEITLLIFAKILLPTWVLKQEHFQVAIINVGFIFLATKLKSIHYKNDKMVANICMVYMLLIATCIIKIDVFYEPETLSSFIPLLFVVTPAAFVLSLFRIYLTMILVEVEYIIALFMVKDSVLISADIFYSLAGLSFGMLVTAIILRLRCKDNYDKLTYRRLSMTDSLTGVLNKSTALTQIGRYLLTRIDNTHCALLIIDLDNFKKVNDKYGHQVGDRLLNQVGEILHEAFRGNDIVGRFGGDEFVVLMKNVFDDEIIERKCEEILKLLESLTLDEENFKISCSMGAVIAKKKNESLERLFKIADDALYEAKAMGKNGLVKKIDK</sequence>
<dbReference type="InterPro" id="IPR000160">
    <property type="entry name" value="GGDEF_dom"/>
</dbReference>
<dbReference type="FunFam" id="3.30.70.270:FF:000001">
    <property type="entry name" value="Diguanylate cyclase domain protein"/>
    <property type="match status" value="1"/>
</dbReference>
<organism evidence="3 4">
    <name type="scientific">Emergencia timonensis</name>
    <dbReference type="NCBI Taxonomy" id="1776384"/>
    <lineage>
        <taxon>Bacteria</taxon>
        <taxon>Bacillati</taxon>
        <taxon>Bacillota</taxon>
        <taxon>Clostridia</taxon>
        <taxon>Peptostreptococcales</taxon>
        <taxon>Anaerovoracaceae</taxon>
        <taxon>Emergencia</taxon>
    </lineage>
</organism>
<dbReference type="STRING" id="1776384.GCA_900086585_03967"/>
<dbReference type="PANTHER" id="PTHR46663">
    <property type="entry name" value="DIGUANYLATE CYCLASE DGCT-RELATED"/>
    <property type="match status" value="1"/>
</dbReference>
<feature type="transmembrane region" description="Helical" evidence="1">
    <location>
        <begin position="33"/>
        <end position="56"/>
    </location>
</feature>
<dbReference type="Pfam" id="PF00990">
    <property type="entry name" value="GGDEF"/>
    <property type="match status" value="1"/>
</dbReference>
<name>A0A415E408_9FIRM</name>
<protein>
    <submittedName>
        <fullName evidence="3">GGDEF domain-containing protein</fullName>
    </submittedName>
</protein>
<dbReference type="EMBL" id="QRMS01000002">
    <property type="protein sequence ID" value="RHJ88361.1"/>
    <property type="molecule type" value="Genomic_DNA"/>
</dbReference>
<dbReference type="GeneID" id="83006249"/>
<evidence type="ECO:0000256" key="1">
    <source>
        <dbReference type="SAM" id="Phobius"/>
    </source>
</evidence>
<evidence type="ECO:0000313" key="3">
    <source>
        <dbReference type="EMBL" id="RHJ88361.1"/>
    </source>
</evidence>
<dbReference type="InterPro" id="IPR052163">
    <property type="entry name" value="DGC-Regulatory_Protein"/>
</dbReference>
<dbReference type="Gene3D" id="3.30.70.270">
    <property type="match status" value="1"/>
</dbReference>
<comment type="caution">
    <text evidence="3">The sequence shown here is derived from an EMBL/GenBank/DDBJ whole genome shotgun (WGS) entry which is preliminary data.</text>
</comment>
<accession>A0A415E408</accession>
<gene>
    <name evidence="3" type="ORF">DW099_08125</name>
</gene>
<feature type="transmembrane region" description="Helical" evidence="1">
    <location>
        <begin position="123"/>
        <end position="144"/>
    </location>
</feature>
<keyword evidence="1" id="KW-0472">Membrane</keyword>